<feature type="region of interest" description="Disordered" evidence="1">
    <location>
        <begin position="671"/>
        <end position="697"/>
    </location>
</feature>
<dbReference type="Proteomes" id="UP000002384">
    <property type="component" value="Chromosome"/>
</dbReference>
<dbReference type="eggNOG" id="COG1470">
    <property type="taxonomic scope" value="Bacteria"/>
</dbReference>
<keyword evidence="2" id="KW-0812">Transmembrane</keyword>
<accession>B7KDT2</accession>
<dbReference type="EMBL" id="CP001291">
    <property type="protein sequence ID" value="ACK70384.1"/>
    <property type="molecule type" value="Genomic_DNA"/>
</dbReference>
<sequence length="745" mass="83731">MNNIEPLAVIINPPPSSVLQIYPQQTGELSIVVNNQDTQGMVVEVYLDIPERFRSWCKVSRTSFNLDGGRSQSVEFSWEIPPEAIPNRYRYDLVVDSPDLRAPLLYSLELEVLTPRQAPVSSHDPTFTIQPHTSSTHPIELKTSPLTIQALVHNRSNLVDSFRLTCPDLEDNWYTVRYPEGIQQQGLIAGEKKLSLNPNTQGQITLLLHPPENTIAGNYRPTIRLHSTVKPDLLLQDIFYLYISPVYKINVQLQTIREKIKNSSALYQIVALNEGNTIREIKFKPGSGQEEEICQYQIDPDKLKIPPGKTIAVGLKVKPTKKLVRPFFGAPKPINFQIDVEDIHQFPLPSYLPLKGFFLWETRPWWQLLLLILSGVITVSGLGFLIWWLFFRPPVLPEIISLDPAEKSYQFPQEIQVKFDIINPQRLKKITLIGKNQKGEEVIKPLTLTYEELLNDKKDQCGLISAQQETRLSCNNISTGATKPDSYIFTLNISAQKRWRVAEVGTENTSLITLAPPPTPTISNVGSPKDKYILPERVDLKFNISDPQELARVDLMKNGTKLTSIAPTDLGKICQTESEKKLNCHVQIPPLEPGKYSFSVDAIPKNINYVQPQGPVDAKKEVLVEEAKIPLIINYFLINDKNTSPIKIQPNEDVVVKWDVSGKDVKVTITGSSENLPPKGERKIPGNKIQPSDDGRQGLVTLKAEDAYGNTQTKDLFVQVESPTPSFPVPNSSPSPSSSSNLKQW</sequence>
<evidence type="ECO:0000256" key="2">
    <source>
        <dbReference type="SAM" id="Phobius"/>
    </source>
</evidence>
<dbReference type="KEGG" id="cyc:PCC7424_1954"/>
<evidence type="ECO:0000313" key="4">
    <source>
        <dbReference type="Proteomes" id="UP000002384"/>
    </source>
</evidence>
<protein>
    <submittedName>
        <fullName evidence="3">Uncharacterized protein</fullName>
    </submittedName>
</protein>
<keyword evidence="4" id="KW-1185">Reference proteome</keyword>
<keyword evidence="2" id="KW-1133">Transmembrane helix</keyword>
<dbReference type="AlphaFoldDB" id="B7KDT2"/>
<evidence type="ECO:0000313" key="3">
    <source>
        <dbReference type="EMBL" id="ACK70384.1"/>
    </source>
</evidence>
<feature type="region of interest" description="Disordered" evidence="1">
    <location>
        <begin position="721"/>
        <end position="745"/>
    </location>
</feature>
<dbReference type="RefSeq" id="WP_015953990.1">
    <property type="nucleotide sequence ID" value="NC_011729.1"/>
</dbReference>
<dbReference type="HOGENOM" id="CLU_015109_0_0_3"/>
<organism evidence="3 4">
    <name type="scientific">Gloeothece citriformis (strain PCC 7424)</name>
    <name type="common">Cyanothece sp. (strain PCC 7424)</name>
    <dbReference type="NCBI Taxonomy" id="65393"/>
    <lineage>
        <taxon>Bacteria</taxon>
        <taxon>Bacillati</taxon>
        <taxon>Cyanobacteriota</taxon>
        <taxon>Cyanophyceae</taxon>
        <taxon>Oscillatoriophycideae</taxon>
        <taxon>Chroococcales</taxon>
        <taxon>Aphanothecaceae</taxon>
        <taxon>Gloeothece</taxon>
        <taxon>Gloeothece citriformis</taxon>
    </lineage>
</organism>
<feature type="transmembrane region" description="Helical" evidence="2">
    <location>
        <begin position="368"/>
        <end position="390"/>
    </location>
</feature>
<name>B7KDT2_GLOC7</name>
<keyword evidence="2" id="KW-0472">Membrane</keyword>
<proteinExistence type="predicted"/>
<feature type="compositionally biased region" description="Low complexity" evidence="1">
    <location>
        <begin position="734"/>
        <end position="745"/>
    </location>
</feature>
<reference evidence="4" key="1">
    <citation type="journal article" date="2011" name="MBio">
        <title>Novel metabolic attributes of the genus Cyanothece, comprising a group of unicellular nitrogen-fixing Cyanobacteria.</title>
        <authorList>
            <person name="Bandyopadhyay A."/>
            <person name="Elvitigala T."/>
            <person name="Welsh E."/>
            <person name="Stockel J."/>
            <person name="Liberton M."/>
            <person name="Min H."/>
            <person name="Sherman L.A."/>
            <person name="Pakrasi H.B."/>
        </authorList>
    </citation>
    <scope>NUCLEOTIDE SEQUENCE [LARGE SCALE GENOMIC DNA]</scope>
    <source>
        <strain evidence="4">PCC 7424</strain>
    </source>
</reference>
<evidence type="ECO:0000256" key="1">
    <source>
        <dbReference type="SAM" id="MobiDB-lite"/>
    </source>
</evidence>
<gene>
    <name evidence="3" type="ordered locus">PCC7424_1954</name>
</gene>
<dbReference type="OrthoDB" id="524102at2"/>